<keyword evidence="1" id="KW-1133">Transmembrane helix</keyword>
<proteinExistence type="predicted"/>
<keyword evidence="3" id="KW-1185">Reference proteome</keyword>
<evidence type="ECO:0000313" key="2">
    <source>
        <dbReference type="EMBL" id="KAG5630414.1"/>
    </source>
</evidence>
<comment type="caution">
    <text evidence="2">The sequence shown here is derived from an EMBL/GenBank/DDBJ whole genome shotgun (WGS) entry which is preliminary data.</text>
</comment>
<feature type="transmembrane region" description="Helical" evidence="1">
    <location>
        <begin position="84"/>
        <end position="104"/>
    </location>
</feature>
<name>A0A9J6B109_SOLCO</name>
<keyword evidence="1" id="KW-0812">Transmembrane</keyword>
<dbReference type="Proteomes" id="UP000824120">
    <property type="component" value="Chromosome 1"/>
</dbReference>
<protein>
    <submittedName>
        <fullName evidence="2">Uncharacterized protein</fullName>
    </submittedName>
</protein>
<dbReference type="EMBL" id="JACXVP010000001">
    <property type="protein sequence ID" value="KAG5630414.1"/>
    <property type="molecule type" value="Genomic_DNA"/>
</dbReference>
<gene>
    <name evidence="2" type="ORF">H5410_002131</name>
</gene>
<accession>A0A9J6B109</accession>
<reference evidence="2 3" key="1">
    <citation type="submission" date="2020-09" db="EMBL/GenBank/DDBJ databases">
        <title>De no assembly of potato wild relative species, Solanum commersonii.</title>
        <authorList>
            <person name="Cho K."/>
        </authorList>
    </citation>
    <scope>NUCLEOTIDE SEQUENCE [LARGE SCALE GENOMIC DNA]</scope>
    <source>
        <strain evidence="2">LZ3.2</strain>
        <tissue evidence="2">Leaf</tissue>
    </source>
</reference>
<dbReference type="AlphaFoldDB" id="A0A9J6B109"/>
<organism evidence="2 3">
    <name type="scientific">Solanum commersonii</name>
    <name type="common">Commerson's wild potato</name>
    <name type="synonym">Commerson's nightshade</name>
    <dbReference type="NCBI Taxonomy" id="4109"/>
    <lineage>
        <taxon>Eukaryota</taxon>
        <taxon>Viridiplantae</taxon>
        <taxon>Streptophyta</taxon>
        <taxon>Embryophyta</taxon>
        <taxon>Tracheophyta</taxon>
        <taxon>Spermatophyta</taxon>
        <taxon>Magnoliopsida</taxon>
        <taxon>eudicotyledons</taxon>
        <taxon>Gunneridae</taxon>
        <taxon>Pentapetalae</taxon>
        <taxon>asterids</taxon>
        <taxon>lamiids</taxon>
        <taxon>Solanales</taxon>
        <taxon>Solanaceae</taxon>
        <taxon>Solanoideae</taxon>
        <taxon>Solaneae</taxon>
        <taxon>Solanum</taxon>
    </lineage>
</organism>
<sequence>MKLENCQCDYVDGKSNGFEAFEDPHKDLEITHPSSEIPPDKHMEEEKLAIKFWVEEVLEETKSATLIEHFKFHLNVLSHKRRRVLELIIIMELVIGFLEIGVMLGEDNHQHDYVEGKSNGFEALEYLLKDLEAWNEKENKRIIIYKVMHPGSKIPPDKHMEE</sequence>
<evidence type="ECO:0000313" key="3">
    <source>
        <dbReference type="Proteomes" id="UP000824120"/>
    </source>
</evidence>
<keyword evidence="1" id="KW-0472">Membrane</keyword>
<evidence type="ECO:0000256" key="1">
    <source>
        <dbReference type="SAM" id="Phobius"/>
    </source>
</evidence>